<dbReference type="AlphaFoldDB" id="A0AAD5QUB8"/>
<name>A0AAD5QUB8_PARTN</name>
<gene>
    <name evidence="1" type="ORF">KIN20_021177</name>
</gene>
<reference evidence="1" key="1">
    <citation type="submission" date="2021-06" db="EMBL/GenBank/DDBJ databases">
        <title>Parelaphostrongylus tenuis whole genome reference sequence.</title>
        <authorList>
            <person name="Garwood T.J."/>
            <person name="Larsen P.A."/>
            <person name="Fountain-Jones N.M."/>
            <person name="Garbe J.R."/>
            <person name="Macchietto M.G."/>
            <person name="Kania S.A."/>
            <person name="Gerhold R.W."/>
            <person name="Richards J.E."/>
            <person name="Wolf T.M."/>
        </authorList>
    </citation>
    <scope>NUCLEOTIDE SEQUENCE</scope>
    <source>
        <strain evidence="1">MNPRO001-30</strain>
        <tissue evidence="1">Meninges</tissue>
    </source>
</reference>
<keyword evidence="2" id="KW-1185">Reference proteome</keyword>
<dbReference type="Proteomes" id="UP001196413">
    <property type="component" value="Unassembled WGS sequence"/>
</dbReference>
<accession>A0AAD5QUB8</accession>
<comment type="caution">
    <text evidence="1">The sequence shown here is derived from an EMBL/GenBank/DDBJ whole genome shotgun (WGS) entry which is preliminary data.</text>
</comment>
<dbReference type="EMBL" id="JAHQIW010004277">
    <property type="protein sequence ID" value="KAJ1361827.1"/>
    <property type="molecule type" value="Genomic_DNA"/>
</dbReference>
<organism evidence="1 2">
    <name type="scientific">Parelaphostrongylus tenuis</name>
    <name type="common">Meningeal worm</name>
    <dbReference type="NCBI Taxonomy" id="148309"/>
    <lineage>
        <taxon>Eukaryota</taxon>
        <taxon>Metazoa</taxon>
        <taxon>Ecdysozoa</taxon>
        <taxon>Nematoda</taxon>
        <taxon>Chromadorea</taxon>
        <taxon>Rhabditida</taxon>
        <taxon>Rhabditina</taxon>
        <taxon>Rhabditomorpha</taxon>
        <taxon>Strongyloidea</taxon>
        <taxon>Metastrongylidae</taxon>
        <taxon>Parelaphostrongylus</taxon>
    </lineage>
</organism>
<evidence type="ECO:0000313" key="2">
    <source>
        <dbReference type="Proteomes" id="UP001196413"/>
    </source>
</evidence>
<protein>
    <submittedName>
        <fullName evidence="1">Uncharacterized protein</fullName>
    </submittedName>
</protein>
<proteinExistence type="predicted"/>
<evidence type="ECO:0000313" key="1">
    <source>
        <dbReference type="EMBL" id="KAJ1361827.1"/>
    </source>
</evidence>
<sequence>MRRLMTYGSVRAVQSVTFSKNTSPFSAHSTKPPLLGMGTADVVLAPREQGLANFHSQSFATDDDRSVLADAIRANVSHKVEPIDHGLCGDAQ</sequence>